<feature type="signal peptide" evidence="1">
    <location>
        <begin position="1"/>
        <end position="21"/>
    </location>
</feature>
<dbReference type="Proteomes" id="UP000230775">
    <property type="component" value="Unassembled WGS sequence"/>
</dbReference>
<comment type="caution">
    <text evidence="2">The sequence shown here is derived from an EMBL/GenBank/DDBJ whole genome shotgun (WGS) entry which is preliminary data.</text>
</comment>
<gene>
    <name evidence="2" type="ORF">COT64_02205</name>
</gene>
<dbReference type="Gene3D" id="3.20.20.80">
    <property type="entry name" value="Glycosidases"/>
    <property type="match status" value="1"/>
</dbReference>
<evidence type="ECO:0008006" key="4">
    <source>
        <dbReference type="Google" id="ProtNLM"/>
    </source>
</evidence>
<reference evidence="3" key="1">
    <citation type="submission" date="2017-09" db="EMBL/GenBank/DDBJ databases">
        <title>Depth-based differentiation of microbial function through sediment-hosted aquifers and enrichment of novel symbionts in the deep terrestrial subsurface.</title>
        <authorList>
            <person name="Probst A.J."/>
            <person name="Ladd B."/>
            <person name="Jarett J.K."/>
            <person name="Geller-Mcgrath D.E."/>
            <person name="Sieber C.M.K."/>
            <person name="Emerson J.B."/>
            <person name="Anantharaman K."/>
            <person name="Thomas B.C."/>
            <person name="Malmstrom R."/>
            <person name="Stieglmeier M."/>
            <person name="Klingl A."/>
            <person name="Woyke T."/>
            <person name="Ryan C.M."/>
            <person name="Banfield J.F."/>
        </authorList>
    </citation>
    <scope>NUCLEOTIDE SEQUENCE [LARGE SCALE GENOMIC DNA]</scope>
</reference>
<organism evidence="2 3">
    <name type="scientific">Candidatus Shapirobacteria bacterium CG09_land_8_20_14_0_10_39_12</name>
    <dbReference type="NCBI Taxonomy" id="1974885"/>
    <lineage>
        <taxon>Bacteria</taxon>
        <taxon>Candidatus Shapironibacteriota</taxon>
    </lineage>
</organism>
<accession>A0A2H0WPC3</accession>
<evidence type="ECO:0000313" key="2">
    <source>
        <dbReference type="EMBL" id="PIS14512.1"/>
    </source>
</evidence>
<evidence type="ECO:0000256" key="1">
    <source>
        <dbReference type="SAM" id="SignalP"/>
    </source>
</evidence>
<dbReference type="InterPro" id="IPR017853">
    <property type="entry name" value="GH"/>
</dbReference>
<dbReference type="SUPFAM" id="SSF51445">
    <property type="entry name" value="(Trans)glycosidases"/>
    <property type="match status" value="1"/>
</dbReference>
<evidence type="ECO:0000313" key="3">
    <source>
        <dbReference type="Proteomes" id="UP000230775"/>
    </source>
</evidence>
<dbReference type="EMBL" id="PEZI01000045">
    <property type="protein sequence ID" value="PIS14512.1"/>
    <property type="molecule type" value="Genomic_DNA"/>
</dbReference>
<dbReference type="AlphaFoldDB" id="A0A2H0WPC3"/>
<protein>
    <recommendedName>
        <fullName evidence="4">Glycoside hydrolase family 5 domain-containing protein</fullName>
    </recommendedName>
</protein>
<feature type="chain" id="PRO_5013614670" description="Glycoside hydrolase family 5 domain-containing protein" evidence="1">
    <location>
        <begin position="22"/>
        <end position="471"/>
    </location>
</feature>
<keyword evidence="1" id="KW-0732">Signal</keyword>
<name>A0A2H0WPC3_9BACT</name>
<proteinExistence type="predicted"/>
<sequence length="471" mass="54478">MKKILCILSFLALICPKTALAQEPVNKFGIHILEPSDLNKAAELVNSSGGDWGWVTVVIRDNDMDFDKWQNFMNECRIRHLIPLVRLATHLDGENWLKPRIEDVNNWYNFLKSLNWPTSEQYLIIFNEPNQTKEWGGETNPKEYARILNEFMQKFHFSDSKFLILNSGFDLAASNSKTTMDSFKFTQEMNYEIPGIFEKLDGWASHSYPNHGYLGKPWEVGKTSIKGYDWELNILKNSFNLQKDLPVFITETGWPHQISNIKYQISKTGKKIYIKQKYYDEMTVADFIKYSFENVWLKDERVKAITPFVLNYPGDLFADFSWLKKNGEPSPQYAVIKNMSKTSWWPNQEEKIEVLAITVPPFLPTDTTYKGKISLKNIGQSILGEKGNIEFKASSSGELRVSDILIDNKKIKPGEILTVDYSITSLVAGDFEFGWEKIGTEKVKVFPASILSKFEYTFWQKFILKVKSLFN</sequence>